<keyword evidence="2" id="KW-1185">Reference proteome</keyword>
<evidence type="ECO:0000313" key="1">
    <source>
        <dbReference type="EMBL" id="MCD7466383.1"/>
    </source>
</evidence>
<comment type="caution">
    <text evidence="1">The sequence shown here is derived from an EMBL/GenBank/DDBJ whole genome shotgun (WGS) entry which is preliminary data.</text>
</comment>
<gene>
    <name evidence="1" type="ORF">HAX54_003011</name>
</gene>
<accession>A0ABS8T5Z9</accession>
<sequence length="123" mass="13924">MNVRVLQIKPVVYLDDFKLKKKENYKGNYQGNYPTTHNVITDTPYSAAQRSFEKGEVRFCFVFGVYERTRTANSHGLGVGITKEQYAPIMNLLSTNIGQNDPSPLVNDAATINILMVNDNLDY</sequence>
<name>A0ABS8T5Z9_DATST</name>
<proteinExistence type="predicted"/>
<reference evidence="1 2" key="1">
    <citation type="journal article" date="2021" name="BMC Genomics">
        <title>Datura genome reveals duplications of psychoactive alkaloid biosynthetic genes and high mutation rate following tissue culture.</title>
        <authorList>
            <person name="Rajewski A."/>
            <person name="Carter-House D."/>
            <person name="Stajich J."/>
            <person name="Litt A."/>
        </authorList>
    </citation>
    <scope>NUCLEOTIDE SEQUENCE [LARGE SCALE GENOMIC DNA]</scope>
    <source>
        <strain evidence="1">AR-01</strain>
    </source>
</reference>
<evidence type="ECO:0000313" key="2">
    <source>
        <dbReference type="Proteomes" id="UP000823775"/>
    </source>
</evidence>
<dbReference type="Proteomes" id="UP000823775">
    <property type="component" value="Unassembled WGS sequence"/>
</dbReference>
<protein>
    <submittedName>
        <fullName evidence="1">Uncharacterized protein</fullName>
    </submittedName>
</protein>
<organism evidence="1 2">
    <name type="scientific">Datura stramonium</name>
    <name type="common">Jimsonweed</name>
    <name type="synonym">Common thornapple</name>
    <dbReference type="NCBI Taxonomy" id="4076"/>
    <lineage>
        <taxon>Eukaryota</taxon>
        <taxon>Viridiplantae</taxon>
        <taxon>Streptophyta</taxon>
        <taxon>Embryophyta</taxon>
        <taxon>Tracheophyta</taxon>
        <taxon>Spermatophyta</taxon>
        <taxon>Magnoliopsida</taxon>
        <taxon>eudicotyledons</taxon>
        <taxon>Gunneridae</taxon>
        <taxon>Pentapetalae</taxon>
        <taxon>asterids</taxon>
        <taxon>lamiids</taxon>
        <taxon>Solanales</taxon>
        <taxon>Solanaceae</taxon>
        <taxon>Solanoideae</taxon>
        <taxon>Datureae</taxon>
        <taxon>Datura</taxon>
    </lineage>
</organism>
<dbReference type="EMBL" id="JACEIK010001135">
    <property type="protein sequence ID" value="MCD7466383.1"/>
    <property type="molecule type" value="Genomic_DNA"/>
</dbReference>